<dbReference type="Gene3D" id="3.40.710.10">
    <property type="entry name" value="DD-peptidase/beta-lactamase superfamily"/>
    <property type="match status" value="1"/>
</dbReference>
<dbReference type="SUPFAM" id="SSF56601">
    <property type="entry name" value="beta-lactamase/transpeptidase-like"/>
    <property type="match status" value="1"/>
</dbReference>
<dbReference type="Proteomes" id="UP000548476">
    <property type="component" value="Unassembled WGS sequence"/>
</dbReference>
<comment type="caution">
    <text evidence="2">The sequence shown here is derived from an EMBL/GenBank/DDBJ whole genome shotgun (WGS) entry which is preliminary data.</text>
</comment>
<evidence type="ECO:0000259" key="1">
    <source>
        <dbReference type="Pfam" id="PF00144"/>
    </source>
</evidence>
<gene>
    <name evidence="2" type="ORF">HNR73_004616</name>
</gene>
<evidence type="ECO:0000313" key="2">
    <source>
        <dbReference type="EMBL" id="MBB6036743.1"/>
    </source>
</evidence>
<proteinExistence type="predicted"/>
<dbReference type="RefSeq" id="WP_184789587.1">
    <property type="nucleotide sequence ID" value="NZ_BONT01000058.1"/>
</dbReference>
<dbReference type="EMBL" id="JACHGT010000010">
    <property type="protein sequence ID" value="MBB6036743.1"/>
    <property type="molecule type" value="Genomic_DNA"/>
</dbReference>
<dbReference type="InterPro" id="IPR050789">
    <property type="entry name" value="Diverse_Enzym_Activities"/>
</dbReference>
<sequence>MSSGGFAAHRLGRIEEAVTGHVEKGGVPGAAWIVSRGGETHHGAVGSPVIGGEPLGLDAIFRIASMSKPVTAVAALILVEECRIRLDDPVDELLPELAERKVLRSLTSPLSDTVPASRPVTVRDLLTFTFGFGALFAAPGTYPILDAASGLGVAVGPPKLGSVPEPGEWMRRLGTLPLMHQPGEKWMYHSGSAVLGVLIARASGQPFAEFLNERIFTPLGMKDTGFHVPAERRDRLTGVYWEDPEGGGLTLYDDPADSKWAEPAVFPDGGGDLVSTVEDFGAFARMLLAGGRPLLGRTSVADMTQNHLTPEQAAGDFILEAGYGWGYGVAVATRRLGPTVSEGQYGWDGGLGTSWKNDPRERLTGVLLTNRMFSSSSAPPVVSDFWTSVYQALDD</sequence>
<reference evidence="2 3" key="1">
    <citation type="submission" date="2020-08" db="EMBL/GenBank/DDBJ databases">
        <title>Genomic Encyclopedia of Type Strains, Phase IV (KMG-IV): sequencing the most valuable type-strain genomes for metagenomic binning, comparative biology and taxonomic classification.</title>
        <authorList>
            <person name="Goeker M."/>
        </authorList>
    </citation>
    <scope>NUCLEOTIDE SEQUENCE [LARGE SCALE GENOMIC DNA]</scope>
    <source>
        <strain evidence="2 3">YIM 65646</strain>
    </source>
</reference>
<dbReference type="PANTHER" id="PTHR43283:SF3">
    <property type="entry name" value="BETA-LACTAMASE FAMILY PROTEIN (AFU_ORTHOLOGUE AFUA_5G07500)"/>
    <property type="match status" value="1"/>
</dbReference>
<dbReference type="InterPro" id="IPR012338">
    <property type="entry name" value="Beta-lactam/transpept-like"/>
</dbReference>
<dbReference type="InterPro" id="IPR001466">
    <property type="entry name" value="Beta-lactam-related"/>
</dbReference>
<feature type="domain" description="Beta-lactamase-related" evidence="1">
    <location>
        <begin position="15"/>
        <end position="375"/>
    </location>
</feature>
<keyword evidence="3" id="KW-1185">Reference proteome</keyword>
<organism evidence="2 3">
    <name type="scientific">Phytomonospora endophytica</name>
    <dbReference type="NCBI Taxonomy" id="714109"/>
    <lineage>
        <taxon>Bacteria</taxon>
        <taxon>Bacillati</taxon>
        <taxon>Actinomycetota</taxon>
        <taxon>Actinomycetes</taxon>
        <taxon>Micromonosporales</taxon>
        <taxon>Micromonosporaceae</taxon>
        <taxon>Phytomonospora</taxon>
    </lineage>
</organism>
<dbReference type="PANTHER" id="PTHR43283">
    <property type="entry name" value="BETA-LACTAMASE-RELATED"/>
    <property type="match status" value="1"/>
</dbReference>
<evidence type="ECO:0000313" key="3">
    <source>
        <dbReference type="Proteomes" id="UP000548476"/>
    </source>
</evidence>
<dbReference type="AlphaFoldDB" id="A0A841FPG9"/>
<name>A0A841FPG9_9ACTN</name>
<dbReference type="Pfam" id="PF00144">
    <property type="entry name" value="Beta-lactamase"/>
    <property type="match status" value="1"/>
</dbReference>
<accession>A0A841FPG9</accession>
<protein>
    <submittedName>
        <fullName evidence="2">CubicO group peptidase (Beta-lactamase class C family)</fullName>
    </submittedName>
</protein>